<dbReference type="Proteomes" id="UP000887579">
    <property type="component" value="Unplaced"/>
</dbReference>
<organism evidence="1 2">
    <name type="scientific">Panagrolaimus sp. ES5</name>
    <dbReference type="NCBI Taxonomy" id="591445"/>
    <lineage>
        <taxon>Eukaryota</taxon>
        <taxon>Metazoa</taxon>
        <taxon>Ecdysozoa</taxon>
        <taxon>Nematoda</taxon>
        <taxon>Chromadorea</taxon>
        <taxon>Rhabditida</taxon>
        <taxon>Tylenchina</taxon>
        <taxon>Panagrolaimomorpha</taxon>
        <taxon>Panagrolaimoidea</taxon>
        <taxon>Panagrolaimidae</taxon>
        <taxon>Panagrolaimus</taxon>
    </lineage>
</organism>
<reference evidence="2" key="1">
    <citation type="submission" date="2022-11" db="UniProtKB">
        <authorList>
            <consortium name="WormBaseParasite"/>
        </authorList>
    </citation>
    <scope>IDENTIFICATION</scope>
</reference>
<protein>
    <submittedName>
        <fullName evidence="2">Cadherin domain-containing protein</fullName>
    </submittedName>
</protein>
<proteinExistence type="predicted"/>
<evidence type="ECO:0000313" key="1">
    <source>
        <dbReference type="Proteomes" id="UP000887579"/>
    </source>
</evidence>
<name>A0AC34FM25_9BILA</name>
<evidence type="ECO:0000313" key="2">
    <source>
        <dbReference type="WBParaSite" id="ES5_v2.g18422.t1"/>
    </source>
</evidence>
<accession>A0AC34FM25</accession>
<sequence>MKIGSTLTELPIRGQTFGPDANIQLQLIQGNDFVSLDPRTKKLTLEKELDRDEGLSRFEILIECKSLLDDHFPELNISTFVTVKDVNDNAPEFDKEEYFISIPEELPEGTPIALEFEATDNDQEGPNSFIRYRIVGADSDEEESSSDSNTVTLTPANTKIKQFLKIPDPYKPQIVVGGRIDFEKIRRFEVEIEAEDGGQPPLKSRAKLTAVVLDQDDLNPVFQHENYYTNSIQAIFPDPIFAKDADTLNDPVYYEITGEFADSYSINGSGVVRLIKNDVISTTLFIHARQINRPERFATAILRVTNQSSIEFQHLVYSVQLTSNSPKGMEVAQVKAISSTPNIKLRYNIIEDESNIAYIEELTGRIFLNSTPTKDKYTLKLLGTDGKSRAWSKLELTVKKVNVFEPEFDQPEYVFDLRSADLIGQIRALDRDENDTITYRLLNLQNLFHIDHEGMLSHKPSTSLIPGTTYELVVMAEDSQKHKNVVTVFLRTHGGKSIDIILLAVLAIIGATVCVFIGMLIARKLRKVSFWATSQRPNCRTWRNKQASDSGVVITRSLSTDMDSYHRQRYRSSSPAEEKNRETVAMNYSNAATSFPPPPLSLATATAGSGVPSLGVSRSASAIGLRAAIQYGAAAAAAANNSNNNNHHQQQQSQTAANSPVRNRETSNGIPTPTIYFQ</sequence>
<dbReference type="WBParaSite" id="ES5_v2.g18422.t1">
    <property type="protein sequence ID" value="ES5_v2.g18422.t1"/>
    <property type="gene ID" value="ES5_v2.g18422"/>
</dbReference>